<dbReference type="Proteomes" id="UP001140217">
    <property type="component" value="Unassembled WGS sequence"/>
</dbReference>
<dbReference type="InterPro" id="IPR002557">
    <property type="entry name" value="Chitin-bd_dom"/>
</dbReference>
<feature type="signal peptide" evidence="1">
    <location>
        <begin position="1"/>
        <end position="20"/>
    </location>
</feature>
<evidence type="ECO:0000313" key="3">
    <source>
        <dbReference type="EMBL" id="KAJ2776608.1"/>
    </source>
</evidence>
<evidence type="ECO:0000313" key="4">
    <source>
        <dbReference type="Proteomes" id="UP001140217"/>
    </source>
</evidence>
<gene>
    <name evidence="3" type="ORF">H4R18_005587</name>
</gene>
<dbReference type="GO" id="GO:0005576">
    <property type="term" value="C:extracellular region"/>
    <property type="evidence" value="ECO:0007669"/>
    <property type="project" value="InterPro"/>
</dbReference>
<comment type="caution">
    <text evidence="3">The sequence shown here is derived from an EMBL/GenBank/DDBJ whole genome shotgun (WGS) entry which is preliminary data.</text>
</comment>
<dbReference type="Gene3D" id="2.170.140.10">
    <property type="entry name" value="Chitin binding domain"/>
    <property type="match status" value="1"/>
</dbReference>
<name>A0A9W8LF44_9FUNG</name>
<sequence length="91" mass="9153">MRYLAGLISTLVAAATLAAAVPVDSGDVCSGHTDSQHVGKPFADPSSCGQYLTCGSDGKAYTSICPASTYYDVALGVCSATAKASCGDRKV</sequence>
<evidence type="ECO:0000256" key="1">
    <source>
        <dbReference type="SAM" id="SignalP"/>
    </source>
</evidence>
<protein>
    <recommendedName>
        <fullName evidence="2">Chitin-binding type-2 domain-containing protein</fullName>
    </recommendedName>
</protein>
<dbReference type="GO" id="GO:0008061">
    <property type="term" value="F:chitin binding"/>
    <property type="evidence" value="ECO:0007669"/>
    <property type="project" value="InterPro"/>
</dbReference>
<organism evidence="3 4">
    <name type="scientific">Coemansia javaensis</name>
    <dbReference type="NCBI Taxonomy" id="2761396"/>
    <lineage>
        <taxon>Eukaryota</taxon>
        <taxon>Fungi</taxon>
        <taxon>Fungi incertae sedis</taxon>
        <taxon>Zoopagomycota</taxon>
        <taxon>Kickxellomycotina</taxon>
        <taxon>Kickxellomycetes</taxon>
        <taxon>Kickxellales</taxon>
        <taxon>Kickxellaceae</taxon>
        <taxon>Coemansia</taxon>
    </lineage>
</organism>
<keyword evidence="4" id="KW-1185">Reference proteome</keyword>
<dbReference type="AlphaFoldDB" id="A0A9W8LF44"/>
<dbReference type="InterPro" id="IPR036508">
    <property type="entry name" value="Chitin-bd_dom_sf"/>
</dbReference>
<dbReference type="EMBL" id="JANBUL010000348">
    <property type="protein sequence ID" value="KAJ2776608.1"/>
    <property type="molecule type" value="Genomic_DNA"/>
</dbReference>
<keyword evidence="1" id="KW-0732">Signal</keyword>
<feature type="domain" description="Chitin-binding type-2" evidence="2">
    <location>
        <begin position="26"/>
        <end position="88"/>
    </location>
</feature>
<feature type="chain" id="PRO_5040978431" description="Chitin-binding type-2 domain-containing protein" evidence="1">
    <location>
        <begin position="21"/>
        <end position="91"/>
    </location>
</feature>
<accession>A0A9W8LF44</accession>
<dbReference type="SMART" id="SM00494">
    <property type="entry name" value="ChtBD2"/>
    <property type="match status" value="1"/>
</dbReference>
<dbReference type="PROSITE" id="PS50940">
    <property type="entry name" value="CHIT_BIND_II"/>
    <property type="match status" value="1"/>
</dbReference>
<evidence type="ECO:0000259" key="2">
    <source>
        <dbReference type="PROSITE" id="PS50940"/>
    </source>
</evidence>
<dbReference type="OrthoDB" id="6020543at2759"/>
<dbReference type="Pfam" id="PF01607">
    <property type="entry name" value="CBM_14"/>
    <property type="match status" value="1"/>
</dbReference>
<dbReference type="SUPFAM" id="SSF57625">
    <property type="entry name" value="Invertebrate chitin-binding proteins"/>
    <property type="match status" value="1"/>
</dbReference>
<proteinExistence type="predicted"/>
<reference evidence="3" key="1">
    <citation type="submission" date="2022-07" db="EMBL/GenBank/DDBJ databases">
        <title>Phylogenomic reconstructions and comparative analyses of Kickxellomycotina fungi.</title>
        <authorList>
            <person name="Reynolds N.K."/>
            <person name="Stajich J.E."/>
            <person name="Barry K."/>
            <person name="Grigoriev I.V."/>
            <person name="Crous P."/>
            <person name="Smith M.E."/>
        </authorList>
    </citation>
    <scope>NUCLEOTIDE SEQUENCE</scope>
    <source>
        <strain evidence="3">NBRC 105414</strain>
    </source>
</reference>